<protein>
    <submittedName>
        <fullName evidence="3">Uncharacterized protein</fullName>
    </submittedName>
</protein>
<dbReference type="AlphaFoldDB" id="A0AAE0GY07"/>
<dbReference type="Proteomes" id="UP001190700">
    <property type="component" value="Unassembled WGS sequence"/>
</dbReference>
<dbReference type="GO" id="GO:0016491">
    <property type="term" value="F:oxidoreductase activity"/>
    <property type="evidence" value="ECO:0007669"/>
    <property type="project" value="UniProtKB-KW"/>
</dbReference>
<evidence type="ECO:0000256" key="2">
    <source>
        <dbReference type="ARBA" id="ARBA00023002"/>
    </source>
</evidence>
<dbReference type="PRINTS" id="PR00081">
    <property type="entry name" value="GDHRDH"/>
</dbReference>
<dbReference type="InterPro" id="IPR002347">
    <property type="entry name" value="SDR_fam"/>
</dbReference>
<accession>A0AAE0GY07</accession>
<gene>
    <name evidence="3" type="ORF">CYMTET_6898</name>
</gene>
<dbReference type="Pfam" id="PF00106">
    <property type="entry name" value="adh_short"/>
    <property type="match status" value="1"/>
</dbReference>
<evidence type="ECO:0000256" key="1">
    <source>
        <dbReference type="ARBA" id="ARBA00006484"/>
    </source>
</evidence>
<proteinExistence type="inferred from homology"/>
<dbReference type="PANTHER" id="PTHR24320:SF148">
    <property type="entry name" value="NAD(P)-BINDING ROSSMANN-FOLD SUPERFAMILY PROTEIN"/>
    <property type="match status" value="1"/>
</dbReference>
<dbReference type="SUPFAM" id="SSF51735">
    <property type="entry name" value="NAD(P)-binding Rossmann-fold domains"/>
    <property type="match status" value="1"/>
</dbReference>
<dbReference type="Gene3D" id="3.40.50.720">
    <property type="entry name" value="NAD(P)-binding Rossmann-like Domain"/>
    <property type="match status" value="1"/>
</dbReference>
<dbReference type="PANTHER" id="PTHR24320">
    <property type="entry name" value="RETINOL DEHYDROGENASE"/>
    <property type="match status" value="1"/>
</dbReference>
<comment type="similarity">
    <text evidence="1">Belongs to the short-chain dehydrogenases/reductases (SDR) family.</text>
</comment>
<keyword evidence="2" id="KW-0560">Oxidoreductase</keyword>
<dbReference type="InterPro" id="IPR036291">
    <property type="entry name" value="NAD(P)-bd_dom_sf"/>
</dbReference>
<reference evidence="3 4" key="1">
    <citation type="journal article" date="2015" name="Genome Biol. Evol.">
        <title>Comparative Genomics of a Bacterivorous Green Alga Reveals Evolutionary Causalities and Consequences of Phago-Mixotrophic Mode of Nutrition.</title>
        <authorList>
            <person name="Burns J.A."/>
            <person name="Paasch A."/>
            <person name="Narechania A."/>
            <person name="Kim E."/>
        </authorList>
    </citation>
    <scope>NUCLEOTIDE SEQUENCE [LARGE SCALE GENOMIC DNA]</scope>
    <source>
        <strain evidence="3 4">PLY_AMNH</strain>
    </source>
</reference>
<comment type="caution">
    <text evidence="3">The sequence shown here is derived from an EMBL/GenBank/DDBJ whole genome shotgun (WGS) entry which is preliminary data.</text>
</comment>
<evidence type="ECO:0000313" key="4">
    <source>
        <dbReference type="Proteomes" id="UP001190700"/>
    </source>
</evidence>
<evidence type="ECO:0000313" key="3">
    <source>
        <dbReference type="EMBL" id="KAK3285501.1"/>
    </source>
</evidence>
<dbReference type="EMBL" id="LGRX02001791">
    <property type="protein sequence ID" value="KAK3285501.1"/>
    <property type="molecule type" value="Genomic_DNA"/>
</dbReference>
<name>A0AAE0GY07_9CHLO</name>
<organism evidence="3 4">
    <name type="scientific">Cymbomonas tetramitiformis</name>
    <dbReference type="NCBI Taxonomy" id="36881"/>
    <lineage>
        <taxon>Eukaryota</taxon>
        <taxon>Viridiplantae</taxon>
        <taxon>Chlorophyta</taxon>
        <taxon>Pyramimonadophyceae</taxon>
        <taxon>Pyramimonadales</taxon>
        <taxon>Pyramimonadaceae</taxon>
        <taxon>Cymbomonas</taxon>
    </lineage>
</organism>
<keyword evidence="4" id="KW-1185">Reference proteome</keyword>
<sequence>MVTCDLTGKIAIVTGSNSGLGKETARKLVQGGATCILACRSLERAEEAKKDIQEGARGAVVCMQLDLCDLESVKTFCSEFLKKYSTLNILVCNGGLNGDGSYKGPKTTPQGLEIVFGTNYVGHFMLTALLMDALKKGGTPESPSRVVSLASVTVWFASTKFHNYAKGPAKTKGNYACSKIACTMMAVEIARKMEGSNVMAFAADPGYVNSGIWRDNKLMGSIANALALSPAQGARTSVEAATRMDFKSGSYLMPFTFKYSSIMKMAPSLGYNLMPLFSKLFYGIVVDKSAPKTYKQESIDELFTMTYKLLEEANCPVPKMF</sequence>